<dbReference type="VEuPathDB" id="VectorBase:HLOH_053840"/>
<dbReference type="Proteomes" id="UP000821853">
    <property type="component" value="Chromosome 4"/>
</dbReference>
<reference evidence="1 2" key="1">
    <citation type="journal article" date="2020" name="Cell">
        <title>Large-Scale Comparative Analyses of Tick Genomes Elucidate Their Genetic Diversity and Vector Capacities.</title>
        <authorList>
            <consortium name="Tick Genome and Microbiome Consortium (TIGMIC)"/>
            <person name="Jia N."/>
            <person name="Wang J."/>
            <person name="Shi W."/>
            <person name="Du L."/>
            <person name="Sun Y."/>
            <person name="Zhan W."/>
            <person name="Jiang J.F."/>
            <person name="Wang Q."/>
            <person name="Zhang B."/>
            <person name="Ji P."/>
            <person name="Bell-Sakyi L."/>
            <person name="Cui X.M."/>
            <person name="Yuan T.T."/>
            <person name="Jiang B.G."/>
            <person name="Yang W.F."/>
            <person name="Lam T.T."/>
            <person name="Chang Q.C."/>
            <person name="Ding S.J."/>
            <person name="Wang X.J."/>
            <person name="Zhu J.G."/>
            <person name="Ruan X.D."/>
            <person name="Zhao L."/>
            <person name="Wei J.T."/>
            <person name="Ye R.Z."/>
            <person name="Que T.C."/>
            <person name="Du C.H."/>
            <person name="Zhou Y.H."/>
            <person name="Cheng J.X."/>
            <person name="Dai P.F."/>
            <person name="Guo W.B."/>
            <person name="Han X.H."/>
            <person name="Huang E.J."/>
            <person name="Li L.F."/>
            <person name="Wei W."/>
            <person name="Gao Y.C."/>
            <person name="Liu J.Z."/>
            <person name="Shao H.Z."/>
            <person name="Wang X."/>
            <person name="Wang C.C."/>
            <person name="Yang T.C."/>
            <person name="Huo Q.B."/>
            <person name="Li W."/>
            <person name="Chen H.Y."/>
            <person name="Chen S.E."/>
            <person name="Zhou L.G."/>
            <person name="Ni X.B."/>
            <person name="Tian J.H."/>
            <person name="Sheng Y."/>
            <person name="Liu T."/>
            <person name="Pan Y.S."/>
            <person name="Xia L.Y."/>
            <person name="Li J."/>
            <person name="Zhao F."/>
            <person name="Cao W.C."/>
        </authorList>
    </citation>
    <scope>NUCLEOTIDE SEQUENCE [LARGE SCALE GENOMIC DNA]</scope>
    <source>
        <strain evidence="1">HaeL-2018</strain>
    </source>
</reference>
<organism evidence="1 2">
    <name type="scientific">Haemaphysalis longicornis</name>
    <name type="common">Bush tick</name>
    <dbReference type="NCBI Taxonomy" id="44386"/>
    <lineage>
        <taxon>Eukaryota</taxon>
        <taxon>Metazoa</taxon>
        <taxon>Ecdysozoa</taxon>
        <taxon>Arthropoda</taxon>
        <taxon>Chelicerata</taxon>
        <taxon>Arachnida</taxon>
        <taxon>Acari</taxon>
        <taxon>Parasitiformes</taxon>
        <taxon>Ixodida</taxon>
        <taxon>Ixodoidea</taxon>
        <taxon>Ixodidae</taxon>
        <taxon>Haemaphysalinae</taxon>
        <taxon>Haemaphysalis</taxon>
    </lineage>
</organism>
<keyword evidence="2" id="KW-1185">Reference proteome</keyword>
<proteinExistence type="predicted"/>
<sequence>MEANTPPEDLAANLISTGASIISARMMGDPETARITFADSTIPRYVIYHHTEFRCYPQQPKAQSCSRCHRATEHRPPSGRLFLASINRALHNLLPGYYRLGSGSVTRLRSKVPPLPGSSRQNFTKVAHTHGCRRIIGTSRLPTCLG</sequence>
<evidence type="ECO:0000313" key="1">
    <source>
        <dbReference type="EMBL" id="KAH9374504.1"/>
    </source>
</evidence>
<dbReference type="EMBL" id="JABSTR010000006">
    <property type="protein sequence ID" value="KAH9374504.1"/>
    <property type="molecule type" value="Genomic_DNA"/>
</dbReference>
<gene>
    <name evidence="1" type="ORF">HPB48_000375</name>
</gene>
<name>A0A9J6GIX1_HAELO</name>
<dbReference type="AlphaFoldDB" id="A0A9J6GIX1"/>
<evidence type="ECO:0000313" key="2">
    <source>
        <dbReference type="Proteomes" id="UP000821853"/>
    </source>
</evidence>
<comment type="caution">
    <text evidence="1">The sequence shown here is derived from an EMBL/GenBank/DDBJ whole genome shotgun (WGS) entry which is preliminary data.</text>
</comment>
<accession>A0A9J6GIX1</accession>
<protein>
    <submittedName>
        <fullName evidence="1">Uncharacterized protein</fullName>
    </submittedName>
</protein>